<dbReference type="EMBL" id="KK198760">
    <property type="protein sequence ID" value="KCW59327.1"/>
    <property type="molecule type" value="Genomic_DNA"/>
</dbReference>
<evidence type="ECO:0000313" key="2">
    <source>
        <dbReference type="EMBL" id="KCW59327.1"/>
    </source>
</evidence>
<reference evidence="2" key="1">
    <citation type="submission" date="2013-07" db="EMBL/GenBank/DDBJ databases">
        <title>The genome of Eucalyptus grandis.</title>
        <authorList>
            <person name="Schmutz J."/>
            <person name="Hayes R."/>
            <person name="Myburg A."/>
            <person name="Tuskan G."/>
            <person name="Grattapaglia D."/>
            <person name="Rokhsar D.S."/>
        </authorList>
    </citation>
    <scope>NUCLEOTIDE SEQUENCE</scope>
    <source>
        <tissue evidence="2">Leaf extractions</tissue>
    </source>
</reference>
<accession>A0A059AZC2</accession>
<sequence>MNHPNRANKSYPGTRIEFARTPSTPKRERNNKKCTHTTNPRTHINTFCRQMSTNRELDAKPNEKKFISKNKRTNLQIQDRNIRSSSSRPKNAIPPNQTTTEPTSIKIQEPTQNS</sequence>
<feature type="region of interest" description="Disordered" evidence="1">
    <location>
        <begin position="1"/>
        <end position="114"/>
    </location>
</feature>
<feature type="compositionally biased region" description="Polar residues" evidence="1">
    <location>
        <begin position="36"/>
        <end position="54"/>
    </location>
</feature>
<name>A0A059AZC2_EUCGR</name>
<feature type="compositionally biased region" description="Polar residues" evidence="1">
    <location>
        <begin position="73"/>
        <end position="114"/>
    </location>
</feature>
<dbReference type="AlphaFoldDB" id="A0A059AZC2"/>
<dbReference type="Gramene" id="KCW59327">
    <property type="protein sequence ID" value="KCW59327"/>
    <property type="gene ID" value="EUGRSUZ_H02016"/>
</dbReference>
<gene>
    <name evidence="2" type="ORF">EUGRSUZ_H02016</name>
</gene>
<proteinExistence type="predicted"/>
<evidence type="ECO:0000256" key="1">
    <source>
        <dbReference type="SAM" id="MobiDB-lite"/>
    </source>
</evidence>
<dbReference type="InParanoid" id="A0A059AZC2"/>
<protein>
    <submittedName>
        <fullName evidence="2">Uncharacterized protein</fullName>
    </submittedName>
</protein>
<organism evidence="2">
    <name type="scientific">Eucalyptus grandis</name>
    <name type="common">Flooded gum</name>
    <dbReference type="NCBI Taxonomy" id="71139"/>
    <lineage>
        <taxon>Eukaryota</taxon>
        <taxon>Viridiplantae</taxon>
        <taxon>Streptophyta</taxon>
        <taxon>Embryophyta</taxon>
        <taxon>Tracheophyta</taxon>
        <taxon>Spermatophyta</taxon>
        <taxon>Magnoliopsida</taxon>
        <taxon>eudicotyledons</taxon>
        <taxon>Gunneridae</taxon>
        <taxon>Pentapetalae</taxon>
        <taxon>rosids</taxon>
        <taxon>malvids</taxon>
        <taxon>Myrtales</taxon>
        <taxon>Myrtaceae</taxon>
        <taxon>Myrtoideae</taxon>
        <taxon>Eucalypteae</taxon>
        <taxon>Eucalyptus</taxon>
    </lineage>
</organism>
<feature type="compositionally biased region" description="Basic and acidic residues" evidence="1">
    <location>
        <begin position="55"/>
        <end position="66"/>
    </location>
</feature>